<evidence type="ECO:0000313" key="1">
    <source>
        <dbReference type="EMBL" id="KAI3706268.1"/>
    </source>
</evidence>
<accession>A0ACB9A8Y7</accession>
<name>A0ACB9A8Y7_ARCLA</name>
<reference evidence="2" key="1">
    <citation type="journal article" date="2022" name="Mol. Ecol. Resour.">
        <title>The genomes of chicory, endive, great burdock and yacon provide insights into Asteraceae palaeo-polyploidization history and plant inulin production.</title>
        <authorList>
            <person name="Fan W."/>
            <person name="Wang S."/>
            <person name="Wang H."/>
            <person name="Wang A."/>
            <person name="Jiang F."/>
            <person name="Liu H."/>
            <person name="Zhao H."/>
            <person name="Xu D."/>
            <person name="Zhang Y."/>
        </authorList>
    </citation>
    <scope>NUCLEOTIDE SEQUENCE [LARGE SCALE GENOMIC DNA]</scope>
    <source>
        <strain evidence="2">cv. Niubang</strain>
    </source>
</reference>
<evidence type="ECO:0000313" key="2">
    <source>
        <dbReference type="Proteomes" id="UP001055879"/>
    </source>
</evidence>
<sequence>MTYGVPKFVLILRRCWVMFPSTVIPEPSSRRVATGCNCNWSTAHELFDEKSHSRLSVLALALNLRQVVWHYL</sequence>
<reference evidence="1 2" key="2">
    <citation type="journal article" date="2022" name="Mol. Ecol. Resour.">
        <title>The genomes of chicory, endive, great burdock and yacon provide insights into Asteraceae paleo-polyploidization history and plant inulin production.</title>
        <authorList>
            <person name="Fan W."/>
            <person name="Wang S."/>
            <person name="Wang H."/>
            <person name="Wang A."/>
            <person name="Jiang F."/>
            <person name="Liu H."/>
            <person name="Zhao H."/>
            <person name="Xu D."/>
            <person name="Zhang Y."/>
        </authorList>
    </citation>
    <scope>NUCLEOTIDE SEQUENCE [LARGE SCALE GENOMIC DNA]</scope>
    <source>
        <strain evidence="2">cv. Niubang</strain>
    </source>
</reference>
<protein>
    <submittedName>
        <fullName evidence="1">Uncharacterized protein</fullName>
    </submittedName>
</protein>
<keyword evidence="2" id="KW-1185">Reference proteome</keyword>
<comment type="caution">
    <text evidence="1">The sequence shown here is derived from an EMBL/GenBank/DDBJ whole genome shotgun (WGS) entry which is preliminary data.</text>
</comment>
<proteinExistence type="predicted"/>
<dbReference type="Proteomes" id="UP001055879">
    <property type="component" value="Linkage Group LG08"/>
</dbReference>
<gene>
    <name evidence="1" type="ORF">L6452_23885</name>
</gene>
<organism evidence="1 2">
    <name type="scientific">Arctium lappa</name>
    <name type="common">Greater burdock</name>
    <name type="synonym">Lappa major</name>
    <dbReference type="NCBI Taxonomy" id="4217"/>
    <lineage>
        <taxon>Eukaryota</taxon>
        <taxon>Viridiplantae</taxon>
        <taxon>Streptophyta</taxon>
        <taxon>Embryophyta</taxon>
        <taxon>Tracheophyta</taxon>
        <taxon>Spermatophyta</taxon>
        <taxon>Magnoliopsida</taxon>
        <taxon>eudicotyledons</taxon>
        <taxon>Gunneridae</taxon>
        <taxon>Pentapetalae</taxon>
        <taxon>asterids</taxon>
        <taxon>campanulids</taxon>
        <taxon>Asterales</taxon>
        <taxon>Asteraceae</taxon>
        <taxon>Carduoideae</taxon>
        <taxon>Cardueae</taxon>
        <taxon>Arctiinae</taxon>
        <taxon>Arctium</taxon>
    </lineage>
</organism>
<dbReference type="EMBL" id="CM042054">
    <property type="protein sequence ID" value="KAI3706268.1"/>
    <property type="molecule type" value="Genomic_DNA"/>
</dbReference>